<keyword evidence="3" id="KW-0430">Lectin</keyword>
<evidence type="ECO:0000313" key="4">
    <source>
        <dbReference type="EMBL" id="KAJ5367885.1"/>
    </source>
</evidence>
<dbReference type="EMBL" id="JAPZBS010000007">
    <property type="protein sequence ID" value="KAJ5367885.1"/>
    <property type="molecule type" value="Genomic_DNA"/>
</dbReference>
<dbReference type="InterPro" id="IPR012475">
    <property type="entry name" value="Fungal_lectin"/>
</dbReference>
<sequence>MSLPTSISGIESGELNALYYARRNGTLARLVAQKAGPEDPKNPKYKVERIELKSEVVDTAIPHISTVAYTQGGKQVRIYYIGYSDKGNKFQLKELCQTDNGPWFDGALNHKKHYISKDSRISAVVAEQQKHLNVFYLDEDETLNVAWVTLGQEAWSNREVYDGKF</sequence>
<proteinExistence type="inferred from homology"/>
<dbReference type="RefSeq" id="XP_056552627.1">
    <property type="nucleotide sequence ID" value="XM_056700564.1"/>
</dbReference>
<protein>
    <recommendedName>
        <fullName evidence="2">Fucose-specific lectin</fullName>
    </recommendedName>
</protein>
<accession>A0A9W9V668</accession>
<dbReference type="SUPFAM" id="SSF89372">
    <property type="entry name" value="Fucose-specific lectin"/>
    <property type="match status" value="1"/>
</dbReference>
<organism evidence="4 5">
    <name type="scientific">Penicillium cataractarum</name>
    <dbReference type="NCBI Taxonomy" id="2100454"/>
    <lineage>
        <taxon>Eukaryota</taxon>
        <taxon>Fungi</taxon>
        <taxon>Dikarya</taxon>
        <taxon>Ascomycota</taxon>
        <taxon>Pezizomycotina</taxon>
        <taxon>Eurotiomycetes</taxon>
        <taxon>Eurotiomycetidae</taxon>
        <taxon>Eurotiales</taxon>
        <taxon>Aspergillaceae</taxon>
        <taxon>Penicillium</taxon>
    </lineage>
</organism>
<keyword evidence="5" id="KW-1185">Reference proteome</keyword>
<evidence type="ECO:0000256" key="1">
    <source>
        <dbReference type="ARBA" id="ARBA00009042"/>
    </source>
</evidence>
<evidence type="ECO:0000256" key="2">
    <source>
        <dbReference type="ARBA" id="ARBA00015560"/>
    </source>
</evidence>
<dbReference type="Proteomes" id="UP001147782">
    <property type="component" value="Unassembled WGS sequence"/>
</dbReference>
<name>A0A9W9V668_9EURO</name>
<reference evidence="4" key="1">
    <citation type="submission" date="2022-11" db="EMBL/GenBank/DDBJ databases">
        <authorList>
            <person name="Petersen C."/>
        </authorList>
    </citation>
    <scope>NUCLEOTIDE SEQUENCE</scope>
    <source>
        <strain evidence="4">IBT 29864</strain>
    </source>
</reference>
<reference evidence="4" key="2">
    <citation type="journal article" date="2023" name="IMA Fungus">
        <title>Comparative genomic study of the Penicillium genus elucidates a diverse pangenome and 15 lateral gene transfer events.</title>
        <authorList>
            <person name="Petersen C."/>
            <person name="Sorensen T."/>
            <person name="Nielsen M.R."/>
            <person name="Sondergaard T.E."/>
            <person name="Sorensen J.L."/>
            <person name="Fitzpatrick D.A."/>
            <person name="Frisvad J.C."/>
            <person name="Nielsen K.L."/>
        </authorList>
    </citation>
    <scope>NUCLEOTIDE SEQUENCE</scope>
    <source>
        <strain evidence="4">IBT 29864</strain>
    </source>
</reference>
<dbReference type="Pfam" id="PF07938">
    <property type="entry name" value="Fungal_lectin"/>
    <property type="match status" value="1"/>
</dbReference>
<dbReference type="AlphaFoldDB" id="A0A9W9V668"/>
<dbReference type="GeneID" id="81439743"/>
<dbReference type="Gene3D" id="2.120.10.70">
    <property type="entry name" value="Fucose-specific lectin"/>
    <property type="match status" value="1"/>
</dbReference>
<gene>
    <name evidence="4" type="ORF">N7496_007645</name>
</gene>
<evidence type="ECO:0000313" key="5">
    <source>
        <dbReference type="Proteomes" id="UP001147782"/>
    </source>
</evidence>
<dbReference type="GO" id="GO:0030246">
    <property type="term" value="F:carbohydrate binding"/>
    <property type="evidence" value="ECO:0007669"/>
    <property type="project" value="UniProtKB-KW"/>
</dbReference>
<comment type="caution">
    <text evidence="4">The sequence shown here is derived from an EMBL/GenBank/DDBJ whole genome shotgun (WGS) entry which is preliminary data.</text>
</comment>
<comment type="similarity">
    <text evidence="1">Belongs to the fungal fucose-specific lectin family.</text>
</comment>
<dbReference type="OrthoDB" id="5317079at2759"/>
<evidence type="ECO:0000256" key="3">
    <source>
        <dbReference type="ARBA" id="ARBA00022734"/>
    </source>
</evidence>